<sequence>MPRPPASKLSRLMFGLLAYTSLTIGLIAIVVPGLPTTEFILLAAWAATRSSPRLSHWLEHHRLFGPMLHNWHNGKVITRKTKLSATVSMLLCSALMLMLLEHRWPLFCALAGMGLVNVWIWSRPEQVSVTNR</sequence>
<protein>
    <recommendedName>
        <fullName evidence="1">Inner membrane protein</fullName>
    </recommendedName>
</protein>
<dbReference type="InterPro" id="IPR007401">
    <property type="entry name" value="DUF454"/>
</dbReference>
<evidence type="ECO:0000313" key="3">
    <source>
        <dbReference type="EMBL" id="NES11411.1"/>
    </source>
</evidence>
<gene>
    <name evidence="3" type="ORF">G3O07_19320</name>
</gene>
<keyword evidence="2" id="KW-0812">Transmembrane</keyword>
<dbReference type="Proteomes" id="UP000471751">
    <property type="component" value="Unassembled WGS sequence"/>
</dbReference>
<comment type="caution">
    <text evidence="3">The sequence shown here is derived from an EMBL/GenBank/DDBJ whole genome shotgun (WGS) entry which is preliminary data.</text>
</comment>
<keyword evidence="1 2" id="KW-0472">Membrane</keyword>
<dbReference type="EMBL" id="JAAHBT010000247">
    <property type="protein sequence ID" value="NES11411.1"/>
    <property type="molecule type" value="Genomic_DNA"/>
</dbReference>
<feature type="transmembrane region" description="Helical" evidence="2">
    <location>
        <begin position="12"/>
        <end position="31"/>
    </location>
</feature>
<dbReference type="PANTHER" id="PTHR35813">
    <property type="entry name" value="INNER MEMBRANE PROTEIN YBAN"/>
    <property type="match status" value="1"/>
</dbReference>
<proteinExistence type="predicted"/>
<keyword evidence="1" id="KW-0997">Cell inner membrane</keyword>
<evidence type="ECO:0000256" key="1">
    <source>
        <dbReference type="PIRNR" id="PIRNR016789"/>
    </source>
</evidence>
<keyword evidence="1" id="KW-1003">Cell membrane</keyword>
<dbReference type="RefSeq" id="WP_163939013.1">
    <property type="nucleotide sequence ID" value="NZ_BMQU01000013.1"/>
</dbReference>
<keyword evidence="4" id="KW-1185">Reference proteome</keyword>
<dbReference type="GO" id="GO:0005886">
    <property type="term" value="C:plasma membrane"/>
    <property type="evidence" value="ECO:0007669"/>
    <property type="project" value="UniProtKB-SubCell"/>
</dbReference>
<comment type="subcellular location">
    <subcellularLocation>
        <location evidence="1">Cell inner membrane</location>
        <topology evidence="1">Multi-pass membrane protein</topology>
    </subcellularLocation>
</comment>
<dbReference type="Pfam" id="PF04304">
    <property type="entry name" value="DUF454"/>
    <property type="match status" value="1"/>
</dbReference>
<organism evidence="3 4">
    <name type="scientific">Pseudomonas laurentiana</name>
    <dbReference type="NCBI Taxonomy" id="2364649"/>
    <lineage>
        <taxon>Bacteria</taxon>
        <taxon>Pseudomonadati</taxon>
        <taxon>Pseudomonadota</taxon>
        <taxon>Gammaproteobacteria</taxon>
        <taxon>Pseudomonadales</taxon>
        <taxon>Pseudomonadaceae</taxon>
        <taxon>Pseudomonas</taxon>
    </lineage>
</organism>
<dbReference type="PIRSF" id="PIRSF016789">
    <property type="entry name" value="DUF454"/>
    <property type="match status" value="1"/>
</dbReference>
<reference evidence="3 4" key="1">
    <citation type="submission" date="2020-02" db="EMBL/GenBank/DDBJ databases">
        <title>Broccoli isolated Pseudomonas sp.</title>
        <authorList>
            <person name="Fujikawa T."/>
            <person name="Sawada H."/>
        </authorList>
    </citation>
    <scope>NUCLEOTIDE SEQUENCE [LARGE SCALE GENOMIC DNA]</scope>
    <source>
        <strain evidence="3 4">JCM 32154</strain>
    </source>
</reference>
<dbReference type="PANTHER" id="PTHR35813:SF1">
    <property type="entry name" value="INNER MEMBRANE PROTEIN YBAN"/>
    <property type="match status" value="1"/>
</dbReference>
<name>A0A6I5RVH6_9PSED</name>
<feature type="transmembrane region" description="Helical" evidence="2">
    <location>
        <begin position="105"/>
        <end position="122"/>
    </location>
</feature>
<evidence type="ECO:0000313" key="4">
    <source>
        <dbReference type="Proteomes" id="UP000471751"/>
    </source>
</evidence>
<dbReference type="AlphaFoldDB" id="A0A6I5RVH6"/>
<evidence type="ECO:0000256" key="2">
    <source>
        <dbReference type="SAM" id="Phobius"/>
    </source>
</evidence>
<accession>A0A6I5RVH6</accession>
<keyword evidence="2" id="KW-1133">Transmembrane helix</keyword>